<dbReference type="UniPathway" id="UPA00539"/>
<comment type="pathway">
    <text evidence="2">Cofactor biosynthesis; pyrroloquinoline quinone biosynthesis.</text>
</comment>
<evidence type="ECO:0000256" key="1">
    <source>
        <dbReference type="ARBA" id="ARBA00001947"/>
    </source>
</evidence>
<accession>A0A0F6T486</accession>
<feature type="domain" description="Coenzyme PQQ synthesis protein F C-terminal lobe" evidence="17">
    <location>
        <begin position="464"/>
        <end position="593"/>
    </location>
</feature>
<proteinExistence type="inferred from homology"/>
<keyword evidence="6" id="KW-0479">Metal-binding</keyword>
<evidence type="ECO:0000259" key="15">
    <source>
        <dbReference type="Pfam" id="PF00675"/>
    </source>
</evidence>
<evidence type="ECO:0000259" key="16">
    <source>
        <dbReference type="Pfam" id="PF05193"/>
    </source>
</evidence>
<sequence>MPAPNHPLPHLETLANGLQVSVRHAPHLKRCAATLRVAAGSHDVPPAWPGLAHFLEHLLFLGTERFPADQGLMAYVRAQGGQLNAKTCERSTEFFFELPANAFAAGLERLCDMLARPRLDLAEQRREREVLHAEFLAWSRDATAQRQFALFDGLSAAHPLRAFHAGNRYSLNLASPAFQQGLRQFHDDFYQAGQMTLSLAGPQPVAELRALAERYGAGLPAGQRREQAPPPPLLATGPNPYQRLDGQRLDLVFALEELPQGADTALDFLCTWLQSGKPGGLLAKLQQQSLAHSLKAQALYQFAGQGLLHLELQLNQASREAQQQVRQLLLDWLGFFTAQGDWPPLREEYALLQQRRVQVGSALELARRDSGHTAQDLDDCGLAALQALLRQLQPQAVDSFSGDWQLPPANPFLRSPTEAPPAGLIRGQSSKHRGLRTFAQDRSRGRREHSALSYSQALPADSGEGQLLLRWRLATAIPSGWHQRLQRSLGALADDARQAGVELSFTASGTDWLLQLRGLHQPMPAVLQQALQQLAQPAPAFWQAGQGNEEAPPMPLRQLLKAFAEQPLPDRGEALTAEALQALWDQTRWDGLAVAVPAHMQDALARSLQRMPGTADTQLSQALLAQTGHAWQTVSMDSAEQALLLFCQSPSSLLADEAAWRLLGQLCQTPFYQRLRVELQLGYGVFSAVRQRDGRTGLLFGVQSPNSSLVEILGHLEQFLQQLPERLQALDAQAWVEQRQALAQQLQPAQLPLEQAAQLLWQARLAGHPSDYLQQLQASIEALTPTAVIRAAQQLQQAAGGWRALANGPCPGSPWQAAT</sequence>
<dbReference type="InterPro" id="IPR007863">
    <property type="entry name" value="Peptidase_M16_C"/>
</dbReference>
<evidence type="ECO:0000256" key="11">
    <source>
        <dbReference type="ARBA" id="ARBA00024932"/>
    </source>
</evidence>
<dbReference type="InterPro" id="IPR050626">
    <property type="entry name" value="Peptidase_M16"/>
</dbReference>
<evidence type="ECO:0000259" key="17">
    <source>
        <dbReference type="Pfam" id="PF22455"/>
    </source>
</evidence>
<dbReference type="GO" id="GO:0006508">
    <property type="term" value="P:proteolysis"/>
    <property type="evidence" value="ECO:0007669"/>
    <property type="project" value="UniProtKB-KW"/>
</dbReference>
<dbReference type="GO" id="GO:0005737">
    <property type="term" value="C:cytoplasm"/>
    <property type="evidence" value="ECO:0007669"/>
    <property type="project" value="UniProtKB-ARBA"/>
</dbReference>
<dbReference type="InterPro" id="IPR011249">
    <property type="entry name" value="Metalloenz_LuxS/M16"/>
</dbReference>
<feature type="domain" description="Coenzyme PQQ synthesis protein F-like C-terminal lobe" evidence="18">
    <location>
        <begin position="662"/>
        <end position="761"/>
    </location>
</feature>
<dbReference type="Pfam" id="PF05193">
    <property type="entry name" value="Peptidase_M16_C"/>
    <property type="match status" value="1"/>
</dbReference>
<evidence type="ECO:0000256" key="6">
    <source>
        <dbReference type="ARBA" id="ARBA00022723"/>
    </source>
</evidence>
<evidence type="ECO:0000256" key="9">
    <source>
        <dbReference type="ARBA" id="ARBA00022905"/>
    </source>
</evidence>
<dbReference type="Pfam" id="PF00675">
    <property type="entry name" value="Peptidase_M16"/>
    <property type="match status" value="1"/>
</dbReference>
<dbReference type="GO" id="GO:0008270">
    <property type="term" value="F:zinc ion binding"/>
    <property type="evidence" value="ECO:0007669"/>
    <property type="project" value="InterPro"/>
</dbReference>
<evidence type="ECO:0000256" key="8">
    <source>
        <dbReference type="ARBA" id="ARBA00022833"/>
    </source>
</evidence>
<evidence type="ECO:0000256" key="4">
    <source>
        <dbReference type="ARBA" id="ARBA00015088"/>
    </source>
</evidence>
<dbReference type="PROSITE" id="PS00143">
    <property type="entry name" value="INSULINASE"/>
    <property type="match status" value="1"/>
</dbReference>
<dbReference type="GO" id="GO:0018189">
    <property type="term" value="P:pyrroloquinoline quinone biosynthetic process"/>
    <property type="evidence" value="ECO:0007669"/>
    <property type="project" value="UniProtKB-UniPathway"/>
</dbReference>
<reference evidence="19" key="1">
    <citation type="submission" date="2014-12" db="EMBL/GenBank/DDBJ databases">
        <authorList>
            <person name="Naveed M."/>
            <person name="Kieu N.P."/>
            <person name="Hofte M."/>
        </authorList>
    </citation>
    <scope>NUCLEOTIDE SEQUENCE</scope>
    <source>
        <strain evidence="19">CMR12a</strain>
    </source>
</reference>
<evidence type="ECO:0000313" key="19">
    <source>
        <dbReference type="EMBL" id="AKE14285.1"/>
    </source>
</evidence>
<dbReference type="PANTHER" id="PTHR43690">
    <property type="entry name" value="NARDILYSIN"/>
    <property type="match status" value="1"/>
</dbReference>
<dbReference type="NCBIfam" id="TIGR02110">
    <property type="entry name" value="PQQ_syn_pqqF"/>
    <property type="match status" value="1"/>
</dbReference>
<evidence type="ECO:0000256" key="14">
    <source>
        <dbReference type="SAM" id="MobiDB-lite"/>
    </source>
</evidence>
<evidence type="ECO:0000256" key="7">
    <source>
        <dbReference type="ARBA" id="ARBA00022801"/>
    </source>
</evidence>
<feature type="domain" description="Peptidase M16 N-terminal" evidence="15">
    <location>
        <begin position="22"/>
        <end position="137"/>
    </location>
</feature>
<dbReference type="SUPFAM" id="SSF63411">
    <property type="entry name" value="LuxS/MPP-like metallohydrolase"/>
    <property type="match status" value="3"/>
</dbReference>
<keyword evidence="8" id="KW-0862">Zinc</keyword>
<dbReference type="InterPro" id="IPR001431">
    <property type="entry name" value="Pept_M16_Zn_BS"/>
</dbReference>
<comment type="function">
    <text evidence="11">Required for coenzyme pyrroloquinoline quinone (PQQ) biosynthesis. It is thought that this protein is a protease that cleaves peptides bond in a small peptide (gene pqqA), providing the glutamate and tyrosine residues which are necessary for the synthesis of PQQ.</text>
</comment>
<dbReference type="InterPro" id="IPR011765">
    <property type="entry name" value="Pept_M16_N"/>
</dbReference>
<evidence type="ECO:0000256" key="5">
    <source>
        <dbReference type="ARBA" id="ARBA00022670"/>
    </source>
</evidence>
<feature type="domain" description="Peptidase M16 C-terminal" evidence="16">
    <location>
        <begin position="182"/>
        <end position="328"/>
    </location>
</feature>
<keyword evidence="7" id="KW-0378">Hydrolase</keyword>
<evidence type="ECO:0000256" key="2">
    <source>
        <dbReference type="ARBA" id="ARBA00004886"/>
    </source>
</evidence>
<dbReference type="EMBL" id="KP221675">
    <property type="protein sequence ID" value="AKE14285.1"/>
    <property type="molecule type" value="Genomic_DNA"/>
</dbReference>
<evidence type="ECO:0000256" key="12">
    <source>
        <dbReference type="ARBA" id="ARBA00030977"/>
    </source>
</evidence>
<dbReference type="Gene3D" id="3.30.830.10">
    <property type="entry name" value="Metalloenzyme, LuxS/M16 peptidase-like"/>
    <property type="match status" value="3"/>
</dbReference>
<comment type="cofactor">
    <cofactor evidence="1">
        <name>Zn(2+)</name>
        <dbReference type="ChEBI" id="CHEBI:29105"/>
    </cofactor>
</comment>
<dbReference type="PANTHER" id="PTHR43690:SF18">
    <property type="entry name" value="INSULIN-DEGRADING ENZYME-RELATED"/>
    <property type="match status" value="1"/>
</dbReference>
<dbReference type="InterPro" id="IPR054734">
    <property type="entry name" value="PqqF-like_C_4"/>
</dbReference>
<comment type="similarity">
    <text evidence="3 13">Belongs to the peptidase M16 family.</text>
</comment>
<dbReference type="InterPro" id="IPR054733">
    <property type="entry name" value="PqqF_C_3"/>
</dbReference>
<keyword evidence="10" id="KW-0482">Metalloprotease</keyword>
<keyword evidence="5" id="KW-0645">Protease</keyword>
<dbReference type="Pfam" id="PF22455">
    <property type="entry name" value="PqqF_C_3"/>
    <property type="match status" value="1"/>
</dbReference>
<protein>
    <recommendedName>
        <fullName evidence="4">Coenzyme PQQ synthesis protein F</fullName>
    </recommendedName>
    <alternativeName>
        <fullName evidence="12">Pyrroloquinoline quinone biosynthesis protein F</fullName>
    </alternativeName>
</protein>
<dbReference type="InterPro" id="IPR011844">
    <property type="entry name" value="PQQ_synth_PqqF"/>
</dbReference>
<evidence type="ECO:0000256" key="13">
    <source>
        <dbReference type="RuleBase" id="RU004447"/>
    </source>
</evidence>
<evidence type="ECO:0000256" key="3">
    <source>
        <dbReference type="ARBA" id="ARBA00007261"/>
    </source>
</evidence>
<dbReference type="GO" id="GO:0004222">
    <property type="term" value="F:metalloendopeptidase activity"/>
    <property type="evidence" value="ECO:0007669"/>
    <property type="project" value="InterPro"/>
</dbReference>
<evidence type="ECO:0000259" key="18">
    <source>
        <dbReference type="Pfam" id="PF22456"/>
    </source>
</evidence>
<evidence type="ECO:0000256" key="10">
    <source>
        <dbReference type="ARBA" id="ARBA00023049"/>
    </source>
</evidence>
<name>A0A0F6T486_PSEFL</name>
<dbReference type="AlphaFoldDB" id="A0A0F6T486"/>
<keyword evidence="9" id="KW-0884">PQQ biosynthesis</keyword>
<organism evidence="19">
    <name type="scientific">Pseudomonas fluorescens</name>
    <dbReference type="NCBI Taxonomy" id="294"/>
    <lineage>
        <taxon>Bacteria</taxon>
        <taxon>Pseudomonadati</taxon>
        <taxon>Pseudomonadota</taxon>
        <taxon>Gammaproteobacteria</taxon>
        <taxon>Pseudomonadales</taxon>
        <taxon>Pseudomonadaceae</taxon>
        <taxon>Pseudomonas</taxon>
    </lineage>
</organism>
<feature type="region of interest" description="Disordered" evidence="14">
    <location>
        <begin position="413"/>
        <end position="456"/>
    </location>
</feature>
<gene>
    <name evidence="19" type="primary">pqqF</name>
</gene>
<dbReference type="Pfam" id="PF22456">
    <property type="entry name" value="PqqF-like_C_4"/>
    <property type="match status" value="1"/>
</dbReference>